<dbReference type="RefSeq" id="WP_184520532.1">
    <property type="nucleotide sequence ID" value="NZ_JACIJD010000017.1"/>
</dbReference>
<evidence type="ECO:0000313" key="3">
    <source>
        <dbReference type="Proteomes" id="UP000580654"/>
    </source>
</evidence>
<evidence type="ECO:0000256" key="1">
    <source>
        <dbReference type="SAM" id="MobiDB-lite"/>
    </source>
</evidence>
<gene>
    <name evidence="2" type="ORF">FHS87_003381</name>
</gene>
<proteinExistence type="predicted"/>
<protein>
    <submittedName>
        <fullName evidence="2">Chromosome segregation ATPase</fullName>
    </submittedName>
</protein>
<dbReference type="EMBL" id="JACIJD010000017">
    <property type="protein sequence ID" value="MBB5695324.1"/>
    <property type="molecule type" value="Genomic_DNA"/>
</dbReference>
<organism evidence="2 3">
    <name type="scientific">Muricoccus pecuniae</name>
    <dbReference type="NCBI Taxonomy" id="693023"/>
    <lineage>
        <taxon>Bacteria</taxon>
        <taxon>Pseudomonadati</taxon>
        <taxon>Pseudomonadota</taxon>
        <taxon>Alphaproteobacteria</taxon>
        <taxon>Acetobacterales</taxon>
        <taxon>Roseomonadaceae</taxon>
        <taxon>Muricoccus</taxon>
    </lineage>
</organism>
<comment type="caution">
    <text evidence="2">The sequence shown here is derived from an EMBL/GenBank/DDBJ whole genome shotgun (WGS) entry which is preliminary data.</text>
</comment>
<evidence type="ECO:0000313" key="2">
    <source>
        <dbReference type="EMBL" id="MBB5695324.1"/>
    </source>
</evidence>
<dbReference type="AlphaFoldDB" id="A0A840YLP5"/>
<feature type="region of interest" description="Disordered" evidence="1">
    <location>
        <begin position="124"/>
        <end position="151"/>
    </location>
</feature>
<sequence length="317" mass="35252">MDNEAKPYPLAEAAELIGVSVSALRKRIVLRKVRANRSNEDGRWRVWLTSSEIQEARTERLNRQMDESQAFKVLKSETATLRGALNREQIRADRAEAELAAARTLADQKATELAEAQARAARAEGEATALRLQSQTDRERATQLERERDTAQDDLTEVRHLMAQAARAAASLQGVVKSAEAAQHEAEGRAAALEGERDAAFRRAEEAELRAMKVQTSLARIEAEVEAARSQAIAPAELEAAQARAHEAEQQAEDARRRADEAERRATVATSRLDRIQLARMDEAQAAALASRNAQEATPPSIWHRLFRRKRQFNSPP</sequence>
<keyword evidence="3" id="KW-1185">Reference proteome</keyword>
<dbReference type="Proteomes" id="UP000580654">
    <property type="component" value="Unassembled WGS sequence"/>
</dbReference>
<feature type="compositionally biased region" description="Basic residues" evidence="1">
    <location>
        <begin position="305"/>
        <end position="317"/>
    </location>
</feature>
<reference evidence="2 3" key="1">
    <citation type="submission" date="2020-08" db="EMBL/GenBank/DDBJ databases">
        <title>Genomic Encyclopedia of Type Strains, Phase IV (KMG-IV): sequencing the most valuable type-strain genomes for metagenomic binning, comparative biology and taxonomic classification.</title>
        <authorList>
            <person name="Goeker M."/>
        </authorList>
    </citation>
    <scope>NUCLEOTIDE SEQUENCE [LARGE SCALE GENOMIC DNA]</scope>
    <source>
        <strain evidence="2 3">DSM 25622</strain>
    </source>
</reference>
<feature type="region of interest" description="Disordered" evidence="1">
    <location>
        <begin position="285"/>
        <end position="317"/>
    </location>
</feature>
<accession>A0A840YLP5</accession>
<feature type="region of interest" description="Disordered" evidence="1">
    <location>
        <begin position="246"/>
        <end position="268"/>
    </location>
</feature>
<name>A0A840YLP5_9PROT</name>
<feature type="compositionally biased region" description="Low complexity" evidence="1">
    <location>
        <begin position="285"/>
        <end position="297"/>
    </location>
</feature>
<feature type="compositionally biased region" description="Basic and acidic residues" evidence="1">
    <location>
        <begin position="136"/>
        <end position="151"/>
    </location>
</feature>